<comment type="catalytic activity">
    <reaction evidence="3">
        <text>a 2'-deoxyribonucleoside 5'-triphosphate + H2O = a 2'-deoxyribonucleoside 5'-phosphate + diphosphate + H(+)</text>
        <dbReference type="Rhea" id="RHEA:44644"/>
        <dbReference type="ChEBI" id="CHEBI:15377"/>
        <dbReference type="ChEBI" id="CHEBI:15378"/>
        <dbReference type="ChEBI" id="CHEBI:33019"/>
        <dbReference type="ChEBI" id="CHEBI:61560"/>
        <dbReference type="ChEBI" id="CHEBI:65317"/>
        <dbReference type="EC" id="3.6.1.9"/>
    </reaction>
</comment>
<dbReference type="HAMAP" id="MF_00528">
    <property type="entry name" value="Maf"/>
    <property type="match status" value="1"/>
</dbReference>
<evidence type="ECO:0000256" key="2">
    <source>
        <dbReference type="ARBA" id="ARBA00022801"/>
    </source>
</evidence>
<organism evidence="4 5">
    <name type="scientific">Agrococcus sediminis</name>
    <dbReference type="NCBI Taxonomy" id="2599924"/>
    <lineage>
        <taxon>Bacteria</taxon>
        <taxon>Bacillati</taxon>
        <taxon>Actinomycetota</taxon>
        <taxon>Actinomycetes</taxon>
        <taxon>Micrococcales</taxon>
        <taxon>Microbacteriaceae</taxon>
        <taxon>Agrococcus</taxon>
    </lineage>
</organism>
<evidence type="ECO:0000256" key="3">
    <source>
        <dbReference type="HAMAP-Rule" id="MF_00528"/>
    </source>
</evidence>
<dbReference type="SUPFAM" id="SSF52972">
    <property type="entry name" value="ITPase-like"/>
    <property type="match status" value="1"/>
</dbReference>
<comment type="catalytic activity">
    <reaction evidence="3">
        <text>a ribonucleoside 5'-triphosphate + H2O = a ribonucleoside 5'-phosphate + diphosphate + H(+)</text>
        <dbReference type="Rhea" id="RHEA:23996"/>
        <dbReference type="ChEBI" id="CHEBI:15377"/>
        <dbReference type="ChEBI" id="CHEBI:15378"/>
        <dbReference type="ChEBI" id="CHEBI:33019"/>
        <dbReference type="ChEBI" id="CHEBI:58043"/>
        <dbReference type="ChEBI" id="CHEBI:61557"/>
        <dbReference type="EC" id="3.6.1.9"/>
    </reaction>
</comment>
<dbReference type="NCBIfam" id="TIGR00172">
    <property type="entry name" value="maf"/>
    <property type="match status" value="1"/>
</dbReference>
<evidence type="ECO:0000313" key="5">
    <source>
        <dbReference type="Proteomes" id="UP000323221"/>
    </source>
</evidence>
<dbReference type="Pfam" id="PF02545">
    <property type="entry name" value="Maf"/>
    <property type="match status" value="1"/>
</dbReference>
<keyword evidence="2 3" id="KW-0378">Hydrolase</keyword>
<dbReference type="GO" id="GO:0047429">
    <property type="term" value="F:nucleoside triphosphate diphosphatase activity"/>
    <property type="evidence" value="ECO:0007669"/>
    <property type="project" value="UniProtKB-EC"/>
</dbReference>
<dbReference type="PIRSF" id="PIRSF006305">
    <property type="entry name" value="Maf"/>
    <property type="match status" value="1"/>
</dbReference>
<dbReference type="EMBL" id="VOIR01000017">
    <property type="protein sequence ID" value="KAA6430871.1"/>
    <property type="molecule type" value="Genomic_DNA"/>
</dbReference>
<keyword evidence="3" id="KW-0546">Nucleotide metabolism</keyword>
<dbReference type="GO" id="GO:0005737">
    <property type="term" value="C:cytoplasm"/>
    <property type="evidence" value="ECO:0007669"/>
    <property type="project" value="UniProtKB-SubCell"/>
</dbReference>
<dbReference type="EC" id="3.6.1.9" evidence="3"/>
<evidence type="ECO:0000313" key="4">
    <source>
        <dbReference type="EMBL" id="KAA6430871.1"/>
    </source>
</evidence>
<dbReference type="PANTHER" id="PTHR43213:SF5">
    <property type="entry name" value="BIFUNCTIONAL DTTP_UTP PYROPHOSPHATASE_METHYLTRANSFERASE PROTEIN-RELATED"/>
    <property type="match status" value="1"/>
</dbReference>
<reference evidence="4 5" key="1">
    <citation type="submission" date="2019-08" db="EMBL/GenBank/DDBJ databases">
        <title>Agrococcus lahaulensis sp. nov., isolated from a cold desert of the Indian Himalayas.</title>
        <authorList>
            <person name="Qu J.H."/>
        </authorList>
    </citation>
    <scope>NUCLEOTIDE SEQUENCE [LARGE SCALE GENOMIC DNA]</scope>
    <source>
        <strain evidence="4 5">NS18</strain>
    </source>
</reference>
<dbReference type="InterPro" id="IPR029001">
    <property type="entry name" value="ITPase-like_fam"/>
</dbReference>
<dbReference type="CDD" id="cd00555">
    <property type="entry name" value="Maf"/>
    <property type="match status" value="1"/>
</dbReference>
<dbReference type="Proteomes" id="UP000323221">
    <property type="component" value="Unassembled WGS sequence"/>
</dbReference>
<comment type="similarity">
    <text evidence="3">Belongs to the Maf family.</text>
</comment>
<proteinExistence type="inferred from homology"/>
<dbReference type="PANTHER" id="PTHR43213">
    <property type="entry name" value="BIFUNCTIONAL DTTP/UTP PYROPHOSPHATASE/METHYLTRANSFERASE PROTEIN-RELATED"/>
    <property type="match status" value="1"/>
</dbReference>
<comment type="caution">
    <text evidence="3">Lacks conserved residue(s) required for the propagation of feature annotation.</text>
</comment>
<feature type="active site" description="Proton acceptor" evidence="3">
    <location>
        <position position="105"/>
    </location>
</feature>
<comment type="caution">
    <text evidence="4">The sequence shown here is derived from an EMBL/GenBank/DDBJ whole genome shotgun (WGS) entry which is preliminary data.</text>
</comment>
<evidence type="ECO:0000256" key="1">
    <source>
        <dbReference type="ARBA" id="ARBA00001968"/>
    </source>
</evidence>
<dbReference type="AlphaFoldDB" id="A0A5M8Q725"/>
<sequence length="244" mass="25902">MLLTLGVPPGARQRIRPRPWCEDRAVQLILASASPARLALLRQAGIEPLVRPTDLDEELLVAAHEAEHGPLSPAAYVLLLARAKAEALLDQDPLTGFDGLVLGGDSSLELDGAMLGKPHTPERARERWVAQRGRSATLHSGHWMLRVRDGRIQDSAGTTTATHLDFSPDVDDAEIDAYVATGEPLQVAGAFTIDGRGAAFIDRIDGDPSTVIGMSIPAVRRLARELGVAWPALTAAVATPADGA</sequence>
<dbReference type="Gene3D" id="3.90.950.10">
    <property type="match status" value="1"/>
</dbReference>
<name>A0A5M8Q725_9MICO</name>
<keyword evidence="3" id="KW-0963">Cytoplasm</keyword>
<protein>
    <recommendedName>
        <fullName evidence="3">Nucleoside triphosphate pyrophosphatase</fullName>
        <ecNumber evidence="3">3.6.1.9</ecNumber>
    </recommendedName>
    <alternativeName>
        <fullName evidence="3">Nucleotide pyrophosphatase</fullName>
        <shortName evidence="3">Nucleotide PPase</shortName>
    </alternativeName>
</protein>
<comment type="subcellular location">
    <subcellularLocation>
        <location evidence="3">Cytoplasm</location>
    </subcellularLocation>
</comment>
<accession>A0A5M8Q725</accession>
<dbReference type="GO" id="GO:0009117">
    <property type="term" value="P:nucleotide metabolic process"/>
    <property type="evidence" value="ECO:0007669"/>
    <property type="project" value="UniProtKB-KW"/>
</dbReference>
<keyword evidence="5" id="KW-1185">Reference proteome</keyword>
<dbReference type="InterPro" id="IPR003697">
    <property type="entry name" value="Maf-like"/>
</dbReference>
<dbReference type="OrthoDB" id="3527985at2"/>
<gene>
    <name evidence="4" type="ORF">FQ330_11895</name>
</gene>
<comment type="function">
    <text evidence="3">Nucleoside triphosphate pyrophosphatase. May have a dual role in cell division arrest and in preventing the incorporation of modified nucleotides into cellular nucleic acids.</text>
</comment>
<comment type="cofactor">
    <cofactor evidence="1 3">
        <name>a divalent metal cation</name>
        <dbReference type="ChEBI" id="CHEBI:60240"/>
    </cofactor>
</comment>